<protein>
    <recommendedName>
        <fullName evidence="4">Secondary thiamine-phosphate synthase enzyme</fullName>
    </recommendedName>
</protein>
<dbReference type="AlphaFoldDB" id="A0A1F7J534"/>
<comment type="similarity">
    <text evidence="1">Belongs to the UPF0047 family.</text>
</comment>
<dbReference type="Proteomes" id="UP000178558">
    <property type="component" value="Unassembled WGS sequence"/>
</dbReference>
<accession>A0A1F7J534</accession>
<evidence type="ECO:0000256" key="1">
    <source>
        <dbReference type="ARBA" id="ARBA00005534"/>
    </source>
</evidence>
<dbReference type="PIRSF" id="PIRSF004681">
    <property type="entry name" value="UCP004681"/>
    <property type="match status" value="1"/>
</dbReference>
<dbReference type="EMBL" id="MGAQ01000012">
    <property type="protein sequence ID" value="OGK50717.1"/>
    <property type="molecule type" value="Genomic_DNA"/>
</dbReference>
<gene>
    <name evidence="2" type="ORF">A3B50_04425</name>
</gene>
<dbReference type="Gene3D" id="2.60.120.460">
    <property type="entry name" value="YjbQ-like"/>
    <property type="match status" value="1"/>
</dbReference>
<evidence type="ECO:0008006" key="4">
    <source>
        <dbReference type="Google" id="ProtNLM"/>
    </source>
</evidence>
<comment type="caution">
    <text evidence="2">The sequence shown here is derived from an EMBL/GenBank/DDBJ whole genome shotgun (WGS) entry which is preliminary data.</text>
</comment>
<dbReference type="InterPro" id="IPR001602">
    <property type="entry name" value="UPF0047_YjbQ-like"/>
</dbReference>
<dbReference type="NCBIfam" id="TIGR00149">
    <property type="entry name" value="TIGR00149_YjbQ"/>
    <property type="match status" value="1"/>
</dbReference>
<dbReference type="PANTHER" id="PTHR30615">
    <property type="entry name" value="UNCHARACTERIZED PROTEIN YJBQ-RELATED"/>
    <property type="match status" value="1"/>
</dbReference>
<evidence type="ECO:0000313" key="3">
    <source>
        <dbReference type="Proteomes" id="UP000178558"/>
    </source>
</evidence>
<evidence type="ECO:0000313" key="2">
    <source>
        <dbReference type="EMBL" id="OGK50717.1"/>
    </source>
</evidence>
<dbReference type="InterPro" id="IPR035917">
    <property type="entry name" value="YjbQ-like_sf"/>
</dbReference>
<sequence>MKTFSVKTKGFTDIIDITGQIEELLKKESVKSGVVTVFVQGSTAAVSAIEADPNLYEDMRKVLENIAPYKKDWKHHKTWGDDNGAAHIRATMFGPSETIPFENSKLLLGQWQRIVLMDFDTGPRTREVVVSW</sequence>
<dbReference type="PANTHER" id="PTHR30615:SF8">
    <property type="entry name" value="UPF0047 PROTEIN C4A8.02C"/>
    <property type="match status" value="1"/>
</dbReference>
<dbReference type="Pfam" id="PF01894">
    <property type="entry name" value="YjbQ"/>
    <property type="match status" value="1"/>
</dbReference>
<reference evidence="2 3" key="1">
    <citation type="journal article" date="2016" name="Nat. Commun.">
        <title>Thousands of microbial genomes shed light on interconnected biogeochemical processes in an aquifer system.</title>
        <authorList>
            <person name="Anantharaman K."/>
            <person name="Brown C.T."/>
            <person name="Hug L.A."/>
            <person name="Sharon I."/>
            <person name="Castelle C.J."/>
            <person name="Probst A.J."/>
            <person name="Thomas B.C."/>
            <person name="Singh A."/>
            <person name="Wilkins M.J."/>
            <person name="Karaoz U."/>
            <person name="Brodie E.L."/>
            <person name="Williams K.H."/>
            <person name="Hubbard S.S."/>
            <person name="Banfield J.F."/>
        </authorList>
    </citation>
    <scope>NUCLEOTIDE SEQUENCE [LARGE SCALE GENOMIC DNA]</scope>
</reference>
<organism evidence="2 3">
    <name type="scientific">Candidatus Roizmanbacteria bacterium RIFCSPLOWO2_01_FULL_40_42</name>
    <dbReference type="NCBI Taxonomy" id="1802066"/>
    <lineage>
        <taxon>Bacteria</taxon>
        <taxon>Candidatus Roizmaniibacteriota</taxon>
    </lineage>
</organism>
<dbReference type="SUPFAM" id="SSF111038">
    <property type="entry name" value="YjbQ-like"/>
    <property type="match status" value="1"/>
</dbReference>
<name>A0A1F7J534_9BACT</name>
<proteinExistence type="inferred from homology"/>